<dbReference type="Proteomes" id="UP001371456">
    <property type="component" value="Unassembled WGS sequence"/>
</dbReference>
<evidence type="ECO:0000313" key="1">
    <source>
        <dbReference type="EMBL" id="KAK6796318.1"/>
    </source>
</evidence>
<organism evidence="1 2">
    <name type="scientific">Solanum bulbocastanum</name>
    <name type="common">Wild potato</name>
    <dbReference type="NCBI Taxonomy" id="147425"/>
    <lineage>
        <taxon>Eukaryota</taxon>
        <taxon>Viridiplantae</taxon>
        <taxon>Streptophyta</taxon>
        <taxon>Embryophyta</taxon>
        <taxon>Tracheophyta</taxon>
        <taxon>Spermatophyta</taxon>
        <taxon>Magnoliopsida</taxon>
        <taxon>eudicotyledons</taxon>
        <taxon>Gunneridae</taxon>
        <taxon>Pentapetalae</taxon>
        <taxon>asterids</taxon>
        <taxon>lamiids</taxon>
        <taxon>Solanales</taxon>
        <taxon>Solanaceae</taxon>
        <taxon>Solanoideae</taxon>
        <taxon>Solaneae</taxon>
        <taxon>Solanum</taxon>
    </lineage>
</organism>
<protein>
    <submittedName>
        <fullName evidence="1">Uncharacterized protein</fullName>
    </submittedName>
</protein>
<evidence type="ECO:0000313" key="2">
    <source>
        <dbReference type="Proteomes" id="UP001371456"/>
    </source>
</evidence>
<accession>A0AAN8YPJ1</accession>
<dbReference type="PANTHER" id="PTHR17985">
    <property type="entry name" value="SER/THR-RICH PROTEIN T10 IN DGCR REGION"/>
    <property type="match status" value="1"/>
</dbReference>
<dbReference type="AlphaFoldDB" id="A0AAN8YPJ1"/>
<dbReference type="Pfam" id="PF05742">
    <property type="entry name" value="TANGO2"/>
    <property type="match status" value="2"/>
</dbReference>
<reference evidence="1 2" key="1">
    <citation type="submission" date="2024-02" db="EMBL/GenBank/DDBJ databases">
        <title>de novo genome assembly of Solanum bulbocastanum strain 11H21.</title>
        <authorList>
            <person name="Hosaka A.J."/>
        </authorList>
    </citation>
    <scope>NUCLEOTIDE SEQUENCE [LARGE SCALE GENOMIC DNA]</scope>
    <source>
        <tissue evidence="1">Young leaves</tissue>
    </source>
</reference>
<proteinExistence type="predicted"/>
<name>A0AAN8YPJ1_SOLBU</name>
<dbReference type="EMBL" id="JBANQN010000002">
    <property type="protein sequence ID" value="KAK6796318.1"/>
    <property type="molecule type" value="Genomic_DNA"/>
</dbReference>
<sequence>MIRLLMLSSSPTKPLSWWEDSNILGGRDEVAGGTWLACTRSGRLSFLTNVREINSNSHTKSRGDLPLRFLKSVKSPHDFSEQLLKEAGEYNGFNLIVADLCSMTMLYITNRPKHTGMSVIEVSPGIHVLSNATLDSPWPKDVPVLLMLAWVTRPQNYYQWKWLDLALSLEPQIQWPQQVPEHPDSTLASPDSVTVPLAGTDLDTEEVFAVTACGTLDPCGTRERFPVVVEGVEVSLVRLSSAGHASEAPLSSQRLEYSFKQLLDEYGEYEIPIGQAAERIMRDLAKEDSNLPGIYSPECEYQLSSIFVDTEMAMGRFGTRSTSSLAVRSSGDATFYEVYLEKDVWKEHQMTFDLLAKSSMDDAMVLLIKRYHISVYLLALE</sequence>
<comment type="caution">
    <text evidence="1">The sequence shown here is derived from an EMBL/GenBank/DDBJ whole genome shotgun (WGS) entry which is preliminary data.</text>
</comment>
<dbReference type="PANTHER" id="PTHR17985:SF16">
    <property type="entry name" value="TRANSPORT_GOLGI ORGANIZATION-LIKE PROTEIN (DUF833)"/>
    <property type="match status" value="1"/>
</dbReference>
<gene>
    <name evidence="1" type="ORF">RDI58_004019</name>
</gene>
<keyword evidence="2" id="KW-1185">Reference proteome</keyword>
<dbReference type="InterPro" id="IPR008551">
    <property type="entry name" value="TANGO2"/>
</dbReference>